<dbReference type="Proteomes" id="UP000295184">
    <property type="component" value="Unassembled WGS sequence"/>
</dbReference>
<dbReference type="Pfam" id="PF01381">
    <property type="entry name" value="HTH_3"/>
    <property type="match status" value="1"/>
</dbReference>
<dbReference type="Gene3D" id="1.25.40.10">
    <property type="entry name" value="Tetratricopeptide repeat domain"/>
    <property type="match status" value="2"/>
</dbReference>
<dbReference type="PROSITE" id="PS50943">
    <property type="entry name" value="HTH_CROC1"/>
    <property type="match status" value="1"/>
</dbReference>
<dbReference type="SMART" id="SM00530">
    <property type="entry name" value="HTH_XRE"/>
    <property type="match status" value="1"/>
</dbReference>
<accession>A0A4R1QEI2</accession>
<dbReference type="SUPFAM" id="SSF47413">
    <property type="entry name" value="lambda repressor-like DNA-binding domains"/>
    <property type="match status" value="1"/>
</dbReference>
<dbReference type="CDD" id="cd00093">
    <property type="entry name" value="HTH_XRE"/>
    <property type="match status" value="1"/>
</dbReference>
<dbReference type="STRING" id="1650663.GCA_001486665_03145"/>
<evidence type="ECO:0000313" key="4">
    <source>
        <dbReference type="EMBL" id="TCL47636.1"/>
    </source>
</evidence>
<evidence type="ECO:0000259" key="3">
    <source>
        <dbReference type="PROSITE" id="PS50943"/>
    </source>
</evidence>
<dbReference type="GO" id="GO:0003677">
    <property type="term" value="F:DNA binding"/>
    <property type="evidence" value="ECO:0007669"/>
    <property type="project" value="UniProtKB-KW"/>
</dbReference>
<reference evidence="4 5" key="1">
    <citation type="submission" date="2019-03" db="EMBL/GenBank/DDBJ databases">
        <title>Genomic Encyclopedia of Type Strains, Phase IV (KMG-IV): sequencing the most valuable type-strain genomes for metagenomic binning, comparative biology and taxonomic classification.</title>
        <authorList>
            <person name="Goeker M."/>
        </authorList>
    </citation>
    <scope>NUCLEOTIDE SEQUENCE [LARGE SCALE GENOMIC DNA]</scope>
    <source>
        <strain evidence="4 5">DSM 100451</strain>
    </source>
</reference>
<name>A0A4R1QEI2_9FIRM</name>
<feature type="region of interest" description="Disordered" evidence="2">
    <location>
        <begin position="356"/>
        <end position="383"/>
    </location>
</feature>
<proteinExistence type="predicted"/>
<dbReference type="PANTHER" id="PTHR46558:SF11">
    <property type="entry name" value="HTH-TYPE TRANSCRIPTIONAL REGULATOR XRE"/>
    <property type="match status" value="1"/>
</dbReference>
<dbReference type="OrthoDB" id="9812495at2"/>
<comment type="caution">
    <text evidence="4">The sequence shown here is derived from an EMBL/GenBank/DDBJ whole genome shotgun (WGS) entry which is preliminary data.</text>
</comment>
<dbReference type="Gene3D" id="1.10.260.40">
    <property type="entry name" value="lambda repressor-like DNA-binding domains"/>
    <property type="match status" value="1"/>
</dbReference>
<protein>
    <submittedName>
        <fullName evidence="4">Tetratricopeptide repeat protein</fullName>
    </submittedName>
</protein>
<feature type="compositionally biased region" description="Basic and acidic residues" evidence="2">
    <location>
        <begin position="356"/>
        <end position="375"/>
    </location>
</feature>
<dbReference type="SUPFAM" id="SSF48452">
    <property type="entry name" value="TPR-like"/>
    <property type="match status" value="1"/>
</dbReference>
<keyword evidence="1" id="KW-0238">DNA-binding</keyword>
<dbReference type="InterPro" id="IPR001387">
    <property type="entry name" value="Cro/C1-type_HTH"/>
</dbReference>
<evidence type="ECO:0000313" key="5">
    <source>
        <dbReference type="Proteomes" id="UP000295184"/>
    </source>
</evidence>
<dbReference type="AlphaFoldDB" id="A0A4R1QEI2"/>
<dbReference type="InterPro" id="IPR010982">
    <property type="entry name" value="Lambda_DNA-bd_dom_sf"/>
</dbReference>
<dbReference type="RefSeq" id="WP_058966562.1">
    <property type="nucleotide sequence ID" value="NZ_CABKVM010000019.1"/>
</dbReference>
<organism evidence="4 5">
    <name type="scientific">Allofournierella massiliensis</name>
    <dbReference type="NCBI Taxonomy" id="1650663"/>
    <lineage>
        <taxon>Bacteria</taxon>
        <taxon>Bacillati</taxon>
        <taxon>Bacillota</taxon>
        <taxon>Clostridia</taxon>
        <taxon>Eubacteriales</taxon>
        <taxon>Oscillospiraceae</taxon>
        <taxon>Allofournierella</taxon>
    </lineage>
</organism>
<feature type="domain" description="HTH cro/C1-type" evidence="3">
    <location>
        <begin position="9"/>
        <end position="63"/>
    </location>
</feature>
<dbReference type="EMBL" id="SLUM01000062">
    <property type="protein sequence ID" value="TCL47636.1"/>
    <property type="molecule type" value="Genomic_DNA"/>
</dbReference>
<sequence>MEQTMGKVIQAKRRAKGMTQEQLAQLVGVSSAAVSKWETASALPDVALLCPLARALDCTPDELLDFKSQLTEQEVNALRETAECMFQAGQWQKAWDFCEGRLREYPGDLYLAFCCGGLYAKYLSVSDQEEQAGRQLKRAIQLMERACELTDEESQRAALLSLAGLYVLSSRLEDAMSTLDRLPGCNQDARNMRASILLQQGKLEEAQQLEIANLSIHLHNAQLSLLGLANIAKKQGDEAKALELLDQIDRLTEQFPDPEGGQGIGRVAAVRRIELYAGLGRWEDAQRETERFVEDVIRAPQGDCGDECPVCSGGASRAFLLQNALQMLTERPLPAPLTESPVWKQAVERLEQAVKNAREEEHRQKTGAKVEKSERNSNCTSIV</sequence>
<evidence type="ECO:0000256" key="1">
    <source>
        <dbReference type="ARBA" id="ARBA00023125"/>
    </source>
</evidence>
<dbReference type="PANTHER" id="PTHR46558">
    <property type="entry name" value="TRACRIPTIONAL REGULATORY PROTEIN-RELATED-RELATED"/>
    <property type="match status" value="1"/>
</dbReference>
<dbReference type="InterPro" id="IPR011990">
    <property type="entry name" value="TPR-like_helical_dom_sf"/>
</dbReference>
<evidence type="ECO:0000256" key="2">
    <source>
        <dbReference type="SAM" id="MobiDB-lite"/>
    </source>
</evidence>
<gene>
    <name evidence="4" type="ORF">EDD77_1621</name>
</gene>